<proteinExistence type="inferred from homology"/>
<sequence>MIVSANDIKTKGVTLLDKLFESVSEVVINVRGKNKYVVIDIERYKQLRTLELDRLYEETMQEIKEGKYTTDVEEHLKEVRAIANGL</sequence>
<accession>A0A1D7TMX1</accession>
<evidence type="ECO:0000313" key="3">
    <source>
        <dbReference type="Proteomes" id="UP000094609"/>
    </source>
</evidence>
<dbReference type="NCBIfam" id="TIGR01552">
    <property type="entry name" value="phd_fam"/>
    <property type="match status" value="1"/>
</dbReference>
<dbReference type="AlphaFoldDB" id="A0A1D7TMX1"/>
<dbReference type="RefSeq" id="WP_025345883.1">
    <property type="nucleotide sequence ID" value="NZ_CP017111.1"/>
</dbReference>
<dbReference type="InterPro" id="IPR036165">
    <property type="entry name" value="YefM-like_sf"/>
</dbReference>
<dbReference type="EMBL" id="CP017111">
    <property type="protein sequence ID" value="AOO66348.1"/>
    <property type="molecule type" value="Genomic_DNA"/>
</dbReference>
<dbReference type="SUPFAM" id="SSF143120">
    <property type="entry name" value="YefM-like"/>
    <property type="match status" value="1"/>
</dbReference>
<dbReference type="KEGG" id="shal:SHALO_2589"/>
<comment type="similarity">
    <text evidence="1">Belongs to the phD/YefM antitoxin family.</text>
</comment>
<organism evidence="2 3">
    <name type="scientific">Sulfurospirillum halorespirans DSM 13726</name>
    <dbReference type="NCBI Taxonomy" id="1193502"/>
    <lineage>
        <taxon>Bacteria</taxon>
        <taxon>Pseudomonadati</taxon>
        <taxon>Campylobacterota</taxon>
        <taxon>Epsilonproteobacteria</taxon>
        <taxon>Campylobacterales</taxon>
        <taxon>Sulfurospirillaceae</taxon>
        <taxon>Sulfurospirillum</taxon>
    </lineage>
</organism>
<evidence type="ECO:0000313" key="2">
    <source>
        <dbReference type="EMBL" id="AOO66348.1"/>
    </source>
</evidence>
<reference evidence="3" key="1">
    <citation type="submission" date="2016-08" db="EMBL/GenBank/DDBJ databases">
        <title>Complete genome sequence of the organohalide-respiring Epsilonproteobacterium Sulfurospirillum halorespirans.</title>
        <authorList>
            <person name="Goris T."/>
            <person name="Zimmermann J."/>
            <person name="Schenz B."/>
            <person name="Lemos M."/>
            <person name="Hackermueller J."/>
            <person name="Diekert G."/>
        </authorList>
    </citation>
    <scope>NUCLEOTIDE SEQUENCE [LARGE SCALE GENOMIC DNA]</scope>
    <source>
        <strain>DSM 13726</strain>
        <strain evidence="3">PCE-M2</strain>
    </source>
</reference>
<evidence type="ECO:0000256" key="1">
    <source>
        <dbReference type="ARBA" id="ARBA00009981"/>
    </source>
</evidence>
<dbReference type="Proteomes" id="UP000094609">
    <property type="component" value="Chromosome"/>
</dbReference>
<name>A0A1D7TMX1_9BACT</name>
<gene>
    <name evidence="2" type="ORF">SHALO_2589</name>
</gene>
<dbReference type="STRING" id="1193502.SHALO_2589"/>
<dbReference type="PATRIC" id="fig|1193502.14.peg.2622"/>
<keyword evidence="3" id="KW-1185">Reference proteome</keyword>
<protein>
    <submittedName>
        <fullName evidence="2">Prevent-host-death family protein</fullName>
    </submittedName>
</protein>